<dbReference type="AlphaFoldDB" id="A0A165TI66"/>
<evidence type="ECO:0000313" key="2">
    <source>
        <dbReference type="Proteomes" id="UP000076727"/>
    </source>
</evidence>
<name>A0A165TI66_9APHY</name>
<evidence type="ECO:0000313" key="1">
    <source>
        <dbReference type="EMBL" id="KZT73479.1"/>
    </source>
</evidence>
<accession>A0A165TI66</accession>
<dbReference type="Proteomes" id="UP000076727">
    <property type="component" value="Unassembled WGS sequence"/>
</dbReference>
<feature type="non-terminal residue" evidence="1">
    <location>
        <position position="1"/>
    </location>
</feature>
<reference evidence="1 2" key="1">
    <citation type="journal article" date="2016" name="Mol. Biol. Evol.">
        <title>Comparative Genomics of Early-Diverging Mushroom-Forming Fungi Provides Insights into the Origins of Lignocellulose Decay Capabilities.</title>
        <authorList>
            <person name="Nagy L.G."/>
            <person name="Riley R."/>
            <person name="Tritt A."/>
            <person name="Adam C."/>
            <person name="Daum C."/>
            <person name="Floudas D."/>
            <person name="Sun H."/>
            <person name="Yadav J.S."/>
            <person name="Pangilinan J."/>
            <person name="Larsson K.H."/>
            <person name="Matsuura K."/>
            <person name="Barry K."/>
            <person name="Labutti K."/>
            <person name="Kuo R."/>
            <person name="Ohm R.A."/>
            <person name="Bhattacharya S.S."/>
            <person name="Shirouzu T."/>
            <person name="Yoshinaga Y."/>
            <person name="Martin F.M."/>
            <person name="Grigoriev I.V."/>
            <person name="Hibbett D.S."/>
        </authorList>
    </citation>
    <scope>NUCLEOTIDE SEQUENCE [LARGE SCALE GENOMIC DNA]</scope>
    <source>
        <strain evidence="1 2">L-15889</strain>
    </source>
</reference>
<evidence type="ECO:0008006" key="3">
    <source>
        <dbReference type="Google" id="ProtNLM"/>
    </source>
</evidence>
<keyword evidence="2" id="KW-1185">Reference proteome</keyword>
<proteinExistence type="predicted"/>
<gene>
    <name evidence="1" type="ORF">DAEQUDRAFT_661817</name>
</gene>
<sequence length="87" mass="10315">RLIISGQARCPTCRTHRETVRHFLLECPEYKPQRDWLRREIGSKAHSLRHLLSQPDTVRTLFRFIHATGRFDRTFGRLDLPATEDDD</sequence>
<dbReference type="OrthoDB" id="3044497at2759"/>
<protein>
    <recommendedName>
        <fullName evidence="3">Reverse transcriptase zinc-binding domain-containing protein</fullName>
    </recommendedName>
</protein>
<organism evidence="1 2">
    <name type="scientific">Daedalea quercina L-15889</name>
    <dbReference type="NCBI Taxonomy" id="1314783"/>
    <lineage>
        <taxon>Eukaryota</taxon>
        <taxon>Fungi</taxon>
        <taxon>Dikarya</taxon>
        <taxon>Basidiomycota</taxon>
        <taxon>Agaricomycotina</taxon>
        <taxon>Agaricomycetes</taxon>
        <taxon>Polyporales</taxon>
        <taxon>Fomitopsis</taxon>
    </lineage>
</organism>
<dbReference type="EMBL" id="KV429036">
    <property type="protein sequence ID" value="KZT73479.1"/>
    <property type="molecule type" value="Genomic_DNA"/>
</dbReference>